<name>A0AAV9SUL3_9TELE</name>
<evidence type="ECO:0000313" key="1">
    <source>
        <dbReference type="EMBL" id="KAK5624182.1"/>
    </source>
</evidence>
<proteinExistence type="predicted"/>
<sequence>MGSGSTRLGGSTDCTDDWDEGVKWALASSRHWKKADLSALEFQPEATPNVRYYMVNSVSGRLRCLSARRRRATLDGSISVSKWLWSVSALPVIKPNI</sequence>
<protein>
    <submittedName>
        <fullName evidence="1">Uncharacterized protein</fullName>
    </submittedName>
</protein>
<gene>
    <name evidence="1" type="ORF">CRENBAI_002488</name>
</gene>
<reference evidence="1 2" key="1">
    <citation type="submission" date="2021-06" db="EMBL/GenBank/DDBJ databases">
        <authorList>
            <person name="Palmer J.M."/>
        </authorList>
    </citation>
    <scope>NUCLEOTIDE SEQUENCE [LARGE SCALE GENOMIC DNA]</scope>
    <source>
        <strain evidence="1 2">MEX-2019</strain>
        <tissue evidence="1">Muscle</tissue>
    </source>
</reference>
<evidence type="ECO:0000313" key="2">
    <source>
        <dbReference type="Proteomes" id="UP001311232"/>
    </source>
</evidence>
<organism evidence="1 2">
    <name type="scientific">Crenichthys baileyi</name>
    <name type="common">White River springfish</name>
    <dbReference type="NCBI Taxonomy" id="28760"/>
    <lineage>
        <taxon>Eukaryota</taxon>
        <taxon>Metazoa</taxon>
        <taxon>Chordata</taxon>
        <taxon>Craniata</taxon>
        <taxon>Vertebrata</taxon>
        <taxon>Euteleostomi</taxon>
        <taxon>Actinopterygii</taxon>
        <taxon>Neopterygii</taxon>
        <taxon>Teleostei</taxon>
        <taxon>Neoteleostei</taxon>
        <taxon>Acanthomorphata</taxon>
        <taxon>Ovalentaria</taxon>
        <taxon>Atherinomorphae</taxon>
        <taxon>Cyprinodontiformes</taxon>
        <taxon>Goodeidae</taxon>
        <taxon>Crenichthys</taxon>
    </lineage>
</organism>
<comment type="caution">
    <text evidence="1">The sequence shown here is derived from an EMBL/GenBank/DDBJ whole genome shotgun (WGS) entry which is preliminary data.</text>
</comment>
<dbReference type="AlphaFoldDB" id="A0AAV9SUL3"/>
<dbReference type="Proteomes" id="UP001311232">
    <property type="component" value="Unassembled WGS sequence"/>
</dbReference>
<accession>A0AAV9SUL3</accession>
<keyword evidence="2" id="KW-1185">Reference proteome</keyword>
<dbReference type="EMBL" id="JAHHUM010000002">
    <property type="protein sequence ID" value="KAK5624182.1"/>
    <property type="molecule type" value="Genomic_DNA"/>
</dbReference>